<dbReference type="CDD" id="cd00038">
    <property type="entry name" value="CAP_ED"/>
    <property type="match status" value="1"/>
</dbReference>
<protein>
    <recommendedName>
        <fullName evidence="2">Cyclic nucleotide-binding domain-containing protein</fullName>
    </recommendedName>
</protein>
<evidence type="ECO:0000313" key="4">
    <source>
        <dbReference type="Proteomes" id="UP001499987"/>
    </source>
</evidence>
<feature type="region of interest" description="Disordered" evidence="1">
    <location>
        <begin position="1"/>
        <end position="32"/>
    </location>
</feature>
<comment type="caution">
    <text evidence="3">The sequence shown here is derived from an EMBL/GenBank/DDBJ whole genome shotgun (WGS) entry which is preliminary data.</text>
</comment>
<organism evidence="3 4">
    <name type="scientific">Kitasatospora arboriphila</name>
    <dbReference type="NCBI Taxonomy" id="258052"/>
    <lineage>
        <taxon>Bacteria</taxon>
        <taxon>Bacillati</taxon>
        <taxon>Actinomycetota</taxon>
        <taxon>Actinomycetes</taxon>
        <taxon>Kitasatosporales</taxon>
        <taxon>Streptomycetaceae</taxon>
        <taxon>Kitasatospora</taxon>
    </lineage>
</organism>
<feature type="domain" description="Cyclic nucleotide-binding" evidence="2">
    <location>
        <begin position="43"/>
        <end position="112"/>
    </location>
</feature>
<sequence>MHRLVPGRHRHHRGGGGPARLGRAAGRLGRRRGRAVVTQPQPLLDGLSDLHRARLLGLADDREFPADRRLFDEGGAADRFWLLRSGEVALDLYVPGRRPPVVETVGAGQLLGWSWLFPPYRWHLGARSLGPVRAWEFPAERVRALCGADPEFGLRVTLHCAAVIAERLQAARLRLVDLYAPDGGGPP</sequence>
<dbReference type="EMBL" id="BAAALD010000006">
    <property type="protein sequence ID" value="GAA1072491.1"/>
    <property type="molecule type" value="Genomic_DNA"/>
</dbReference>
<dbReference type="SUPFAM" id="SSF51206">
    <property type="entry name" value="cAMP-binding domain-like"/>
    <property type="match status" value="1"/>
</dbReference>
<gene>
    <name evidence="3" type="ORF">GCM10009663_10140</name>
</gene>
<evidence type="ECO:0000259" key="2">
    <source>
        <dbReference type="PROSITE" id="PS50042"/>
    </source>
</evidence>
<dbReference type="InterPro" id="IPR000595">
    <property type="entry name" value="cNMP-bd_dom"/>
</dbReference>
<evidence type="ECO:0000313" key="3">
    <source>
        <dbReference type="EMBL" id="GAA1072491.1"/>
    </source>
</evidence>
<dbReference type="InterPro" id="IPR018490">
    <property type="entry name" value="cNMP-bd_dom_sf"/>
</dbReference>
<name>A0ABN1TDM3_9ACTN</name>
<evidence type="ECO:0000256" key="1">
    <source>
        <dbReference type="SAM" id="MobiDB-lite"/>
    </source>
</evidence>
<dbReference type="Proteomes" id="UP001499987">
    <property type="component" value="Unassembled WGS sequence"/>
</dbReference>
<dbReference type="Pfam" id="PF00027">
    <property type="entry name" value="cNMP_binding"/>
    <property type="match status" value="1"/>
</dbReference>
<proteinExistence type="predicted"/>
<reference evidence="3 4" key="1">
    <citation type="journal article" date="2019" name="Int. J. Syst. Evol. Microbiol.">
        <title>The Global Catalogue of Microorganisms (GCM) 10K type strain sequencing project: providing services to taxonomists for standard genome sequencing and annotation.</title>
        <authorList>
            <consortium name="The Broad Institute Genomics Platform"/>
            <consortium name="The Broad Institute Genome Sequencing Center for Infectious Disease"/>
            <person name="Wu L."/>
            <person name="Ma J."/>
        </authorList>
    </citation>
    <scope>NUCLEOTIDE SEQUENCE [LARGE SCALE GENOMIC DNA]</scope>
    <source>
        <strain evidence="3 4">JCM 13002</strain>
    </source>
</reference>
<dbReference type="PROSITE" id="PS50042">
    <property type="entry name" value="CNMP_BINDING_3"/>
    <property type="match status" value="1"/>
</dbReference>
<feature type="compositionally biased region" description="Basic residues" evidence="1">
    <location>
        <begin position="1"/>
        <end position="14"/>
    </location>
</feature>
<dbReference type="Gene3D" id="2.60.120.10">
    <property type="entry name" value="Jelly Rolls"/>
    <property type="match status" value="1"/>
</dbReference>
<dbReference type="SMART" id="SM00100">
    <property type="entry name" value="cNMP"/>
    <property type="match status" value="1"/>
</dbReference>
<accession>A0ABN1TDM3</accession>
<dbReference type="InterPro" id="IPR014710">
    <property type="entry name" value="RmlC-like_jellyroll"/>
</dbReference>
<keyword evidence="4" id="KW-1185">Reference proteome</keyword>